<dbReference type="NCBIfam" id="TIGR04057">
    <property type="entry name" value="SusC_RagA_signa"/>
    <property type="match status" value="1"/>
</dbReference>
<dbReference type="Proteomes" id="UP000625283">
    <property type="component" value="Unassembled WGS sequence"/>
</dbReference>
<evidence type="ECO:0000256" key="6">
    <source>
        <dbReference type="ARBA" id="ARBA00023237"/>
    </source>
</evidence>
<evidence type="ECO:0000256" key="3">
    <source>
        <dbReference type="ARBA" id="ARBA00022452"/>
    </source>
</evidence>
<dbReference type="Gene3D" id="2.60.40.1120">
    <property type="entry name" value="Carboxypeptidase-like, regulatory domain"/>
    <property type="match status" value="1"/>
</dbReference>
<protein>
    <submittedName>
        <fullName evidence="10">SusC/RagA family TonB-linked outer membrane protein</fullName>
    </submittedName>
</protein>
<keyword evidence="4 7" id="KW-0812">Transmembrane</keyword>
<keyword evidence="11" id="KW-1185">Reference proteome</keyword>
<dbReference type="InterPro" id="IPR008969">
    <property type="entry name" value="CarboxyPept-like_regulatory"/>
</dbReference>
<evidence type="ECO:0000256" key="7">
    <source>
        <dbReference type="PROSITE-ProRule" id="PRU01360"/>
    </source>
</evidence>
<dbReference type="NCBIfam" id="TIGR04056">
    <property type="entry name" value="OMP_RagA_SusC"/>
    <property type="match status" value="1"/>
</dbReference>
<dbReference type="Pfam" id="PF13715">
    <property type="entry name" value="CarbopepD_reg_2"/>
    <property type="match status" value="1"/>
</dbReference>
<keyword evidence="5 7" id="KW-0472">Membrane</keyword>
<dbReference type="InterPro" id="IPR012910">
    <property type="entry name" value="Plug_dom"/>
</dbReference>
<dbReference type="InterPro" id="IPR023996">
    <property type="entry name" value="TonB-dep_OMP_SusC/RagA"/>
</dbReference>
<evidence type="ECO:0000256" key="2">
    <source>
        <dbReference type="ARBA" id="ARBA00022448"/>
    </source>
</evidence>
<keyword evidence="8" id="KW-1133">Transmembrane helix</keyword>
<name>A0ABS1R689_9SPHI</name>
<dbReference type="SUPFAM" id="SSF49464">
    <property type="entry name" value="Carboxypeptidase regulatory domain-like"/>
    <property type="match status" value="1"/>
</dbReference>
<dbReference type="Gene3D" id="2.40.170.20">
    <property type="entry name" value="TonB-dependent receptor, beta-barrel domain"/>
    <property type="match status" value="1"/>
</dbReference>
<dbReference type="SUPFAM" id="SSF56935">
    <property type="entry name" value="Porins"/>
    <property type="match status" value="1"/>
</dbReference>
<dbReference type="RefSeq" id="WP_202103524.1">
    <property type="nucleotide sequence ID" value="NZ_JAERTY010000007.1"/>
</dbReference>
<sequence length="1203" mass="137035">MKKKSDTELKTQHLPNFWKKVVMVKFILVFMLAFCYQSYANKGMAQKTVTLQATNQPLIQILKQMESQTKTTFIYNDELLRSHTIRELNLNKAPVFEALKQILKEFDLAPRQVDNDRILINRSVQQSHVIQGRIINQNGDPLAFVTVMEVNTNNHTQTDANGYFKLSVSSEKAKITVKYIGYETLLLTIDSEYNRNLTKDNKFKFVINMVPQDNVLDSVIVHIQTGYQHIPKERSAGAFSQVRSDQILEKSGSMNVVDRLEGLVPGLAVNYGEGNDKLLLRGVSSVNLARQPLIVLDGVPIAEYTDIESLVNAQDVKDITVLKDATAASIWGAQAANGVIVITTQTGEFNSEKVKIAYDGMVSLKGKPDHNYLNLMDSRSFTNTTAQLMRDPSYIAAFPETNIHNVDYPVLYPHEQAFYQYKANQISESAYQTKLDSLSQQQGQRQVQDLFYRNSVWTNHNVTLSGGGSNNRFFASLGYLRNDNYDKTKRDRYNITLKEDIKIGNYVRLDLTGNMAYELYDANNFTSPKSLDDYLPYVMFVGSDGQALDHSYLYMTDSYRQTAISNSGLPLAYRPYSEWQDRENSFNKLSSRFNAGLSIKISDALSLNSRGQYQSNGSAGYDYLSGDRYQTQLERIQFTQLAPDPGSKPTYFLPVQGGNYTTLNDDVRSWTVRSQLDYNKTIAQNHQITALAGFESRSSLFKIKKTYQKGYDLQSMTYTQFDVKTLNKPGINNTVLPVLYRSSGQNTLDYKPLMESESELRFVSFYSNIAYSYRNKYNFNGSLRFDQSNLFGKSSASQNKPIWSMGVSWNAHKEDFFQSDIVNNLTLRTTYGIAGNSPRPGLGGPFDILYAVNDPLFDGLGTGYIVISPANNDLVWEQTRTFNLAVDYALWNNRIRGSIDFYSKNTSNLFGDRPIDNTLGWVSAYGNLGDLYNRGVEIQIESQNIRNSAFRWSTNFNIAYNKNKITALKRYNTISPMQKAASSFTEGYSAFSLFGLRYSGLNNDGNPEVYKANGDKATMTNQLTLDDVHYQGSSQPLWYGGITNRFDYKNFNLSFLVVYNLGHHMRQELNTFFSGRISSNLNQVFEERWQQPGDEQHTIIPKYIANQTDSDNQRNTSLYKYADVNIISASYLRLRDLTLSYTWDTELSKKYHFKDIKVFGQVNNILLWTKNSKHIDPEYYNLASGYRVGKFPPFFTLGLRVNL</sequence>
<gene>
    <name evidence="10" type="ORF">JKG61_13695</name>
</gene>
<feature type="transmembrane region" description="Helical" evidence="8">
    <location>
        <begin position="21"/>
        <end position="39"/>
    </location>
</feature>
<keyword evidence="6 7" id="KW-0998">Cell outer membrane</keyword>
<evidence type="ECO:0000256" key="1">
    <source>
        <dbReference type="ARBA" id="ARBA00004571"/>
    </source>
</evidence>
<keyword evidence="2 7" id="KW-0813">Transport</keyword>
<evidence type="ECO:0000259" key="9">
    <source>
        <dbReference type="Pfam" id="PF07715"/>
    </source>
</evidence>
<evidence type="ECO:0000313" key="10">
    <source>
        <dbReference type="EMBL" id="MBL1409810.1"/>
    </source>
</evidence>
<dbReference type="Pfam" id="PF07715">
    <property type="entry name" value="Plug"/>
    <property type="match status" value="1"/>
</dbReference>
<evidence type="ECO:0000256" key="5">
    <source>
        <dbReference type="ARBA" id="ARBA00023136"/>
    </source>
</evidence>
<comment type="subcellular location">
    <subcellularLocation>
        <location evidence="1 7">Cell outer membrane</location>
        <topology evidence="1 7">Multi-pass membrane protein</topology>
    </subcellularLocation>
</comment>
<keyword evidence="3 7" id="KW-1134">Transmembrane beta strand</keyword>
<comment type="caution">
    <text evidence="10">The sequence shown here is derived from an EMBL/GenBank/DDBJ whole genome shotgun (WGS) entry which is preliminary data.</text>
</comment>
<comment type="similarity">
    <text evidence="7">Belongs to the TonB-dependent receptor family.</text>
</comment>
<evidence type="ECO:0000256" key="4">
    <source>
        <dbReference type="ARBA" id="ARBA00022692"/>
    </source>
</evidence>
<dbReference type="InterPro" id="IPR023997">
    <property type="entry name" value="TonB-dep_OMP_SusC/RagA_CS"/>
</dbReference>
<evidence type="ECO:0000313" key="11">
    <source>
        <dbReference type="Proteomes" id="UP000625283"/>
    </source>
</evidence>
<dbReference type="PROSITE" id="PS52016">
    <property type="entry name" value="TONB_DEPENDENT_REC_3"/>
    <property type="match status" value="1"/>
</dbReference>
<dbReference type="Gene3D" id="2.170.130.10">
    <property type="entry name" value="TonB-dependent receptor, plug domain"/>
    <property type="match status" value="1"/>
</dbReference>
<dbReference type="InterPro" id="IPR039426">
    <property type="entry name" value="TonB-dep_rcpt-like"/>
</dbReference>
<organism evidence="10 11">
    <name type="scientific">Sphingobacterium faecale</name>
    <dbReference type="NCBI Taxonomy" id="2803775"/>
    <lineage>
        <taxon>Bacteria</taxon>
        <taxon>Pseudomonadati</taxon>
        <taxon>Bacteroidota</taxon>
        <taxon>Sphingobacteriia</taxon>
        <taxon>Sphingobacteriales</taxon>
        <taxon>Sphingobacteriaceae</taxon>
        <taxon>Sphingobacterium</taxon>
    </lineage>
</organism>
<reference evidence="10 11" key="1">
    <citation type="submission" date="2021-01" db="EMBL/GenBank/DDBJ databases">
        <title>C459-1 draft genome sequence.</title>
        <authorList>
            <person name="Zhang X.-F."/>
        </authorList>
    </citation>
    <scope>NUCLEOTIDE SEQUENCE [LARGE SCALE GENOMIC DNA]</scope>
    <source>
        <strain evidence="11">C459-1</strain>
    </source>
</reference>
<accession>A0ABS1R689</accession>
<dbReference type="InterPro" id="IPR036942">
    <property type="entry name" value="Beta-barrel_TonB_sf"/>
</dbReference>
<dbReference type="EMBL" id="JAERTY010000007">
    <property type="protein sequence ID" value="MBL1409810.1"/>
    <property type="molecule type" value="Genomic_DNA"/>
</dbReference>
<proteinExistence type="inferred from homology"/>
<dbReference type="InterPro" id="IPR037066">
    <property type="entry name" value="Plug_dom_sf"/>
</dbReference>
<feature type="domain" description="TonB-dependent receptor plug" evidence="9">
    <location>
        <begin position="233"/>
        <end position="339"/>
    </location>
</feature>
<evidence type="ECO:0000256" key="8">
    <source>
        <dbReference type="SAM" id="Phobius"/>
    </source>
</evidence>